<gene>
    <name evidence="3" type="ORF">SAMN05660690_0285</name>
</gene>
<reference evidence="4" key="1">
    <citation type="submission" date="2016-10" db="EMBL/GenBank/DDBJ databases">
        <authorList>
            <person name="Varghese N."/>
            <person name="Submissions S."/>
        </authorList>
    </citation>
    <scope>NUCLEOTIDE SEQUENCE [LARGE SCALE GENOMIC DNA]</scope>
    <source>
        <strain evidence="4">DSM 45421</strain>
    </source>
</reference>
<keyword evidence="2" id="KW-0812">Transmembrane</keyword>
<dbReference type="AlphaFoldDB" id="A0A1G6IAS1"/>
<name>A0A1G6IAS1_9ACTN</name>
<feature type="region of interest" description="Disordered" evidence="1">
    <location>
        <begin position="246"/>
        <end position="268"/>
    </location>
</feature>
<dbReference type="EMBL" id="FMZF01000001">
    <property type="protein sequence ID" value="SDC03594.1"/>
    <property type="molecule type" value="Genomic_DNA"/>
</dbReference>
<evidence type="ECO:0000256" key="1">
    <source>
        <dbReference type="SAM" id="MobiDB-lite"/>
    </source>
</evidence>
<dbReference type="Proteomes" id="UP000199416">
    <property type="component" value="Unassembled WGS sequence"/>
</dbReference>
<protein>
    <submittedName>
        <fullName evidence="3">Uncharacterized protein</fullName>
    </submittedName>
</protein>
<sequence>MTGVRQTTWTAPPRRAGRTGRVVALVLGVLLLLPGLALVTGGGVLLWASALHRSDGFVVSPEERLGSPGHALVSDRIDLRAGADWLPVSAALGRARIEVTPATAEEVFLGIAPAADARAYLDGVGRTTLDALGFDGPADAADEIPGGAPPGAPADQDFWTAQVAGRGPQQLTWEPADGDWVLVVMNADGSAGVDVQGRVGAELPALAGIGCAVLGAGLVVTLLAVLLVRPGLGRTVEDWPTVRAVGRYPAAPPRPLSTTSAPSGEERR</sequence>
<keyword evidence="4" id="KW-1185">Reference proteome</keyword>
<evidence type="ECO:0000313" key="3">
    <source>
        <dbReference type="EMBL" id="SDC03594.1"/>
    </source>
</evidence>
<dbReference type="STRING" id="1190417.SAMN05660690_0285"/>
<keyword evidence="2" id="KW-0472">Membrane</keyword>
<dbReference type="RefSeq" id="WP_175471548.1">
    <property type="nucleotide sequence ID" value="NZ_FMZF01000001.1"/>
</dbReference>
<feature type="transmembrane region" description="Helical" evidence="2">
    <location>
        <begin position="205"/>
        <end position="228"/>
    </location>
</feature>
<evidence type="ECO:0000313" key="4">
    <source>
        <dbReference type="Proteomes" id="UP000199416"/>
    </source>
</evidence>
<feature type="transmembrane region" description="Helical" evidence="2">
    <location>
        <begin position="22"/>
        <end position="48"/>
    </location>
</feature>
<accession>A0A1G6IAS1</accession>
<proteinExistence type="predicted"/>
<keyword evidence="2" id="KW-1133">Transmembrane helix</keyword>
<organism evidence="3 4">
    <name type="scientific">Geodermatophilus telluris</name>
    <dbReference type="NCBI Taxonomy" id="1190417"/>
    <lineage>
        <taxon>Bacteria</taxon>
        <taxon>Bacillati</taxon>
        <taxon>Actinomycetota</taxon>
        <taxon>Actinomycetes</taxon>
        <taxon>Geodermatophilales</taxon>
        <taxon>Geodermatophilaceae</taxon>
        <taxon>Geodermatophilus</taxon>
    </lineage>
</organism>
<evidence type="ECO:0000256" key="2">
    <source>
        <dbReference type="SAM" id="Phobius"/>
    </source>
</evidence>